<feature type="signal peptide" evidence="10">
    <location>
        <begin position="1"/>
        <end position="26"/>
    </location>
</feature>
<keyword evidence="9" id="KW-1015">Disulfide bond</keyword>
<dbReference type="GO" id="GO:0006457">
    <property type="term" value="P:protein folding"/>
    <property type="evidence" value="ECO:0007669"/>
    <property type="project" value="InterPro"/>
</dbReference>
<evidence type="ECO:0000313" key="13">
    <source>
        <dbReference type="Proteomes" id="UP001214603"/>
    </source>
</evidence>
<keyword evidence="10" id="KW-0732">Signal</keyword>
<evidence type="ECO:0000256" key="4">
    <source>
        <dbReference type="ARBA" id="ARBA00022824"/>
    </source>
</evidence>
<dbReference type="PROSITE" id="PS00803">
    <property type="entry name" value="CALRETICULIN_1"/>
    <property type="match status" value="1"/>
</dbReference>
<reference evidence="12" key="1">
    <citation type="submission" date="2023-03" db="EMBL/GenBank/DDBJ databases">
        <title>Mating type loci evolution in Malassezia.</title>
        <authorList>
            <person name="Coelho M.A."/>
        </authorList>
    </citation>
    <scope>NUCLEOTIDE SEQUENCE</scope>
    <source>
        <strain evidence="12">CBS 7876</strain>
    </source>
</reference>
<dbReference type="PANTHER" id="PTHR11073:SF1">
    <property type="entry name" value="CALNEXIN 14D-RELATED"/>
    <property type="match status" value="1"/>
</dbReference>
<protein>
    <recommendedName>
        <fullName evidence="8">Calnexin</fullName>
    </recommendedName>
</protein>
<feature type="region of interest" description="Disordered" evidence="11">
    <location>
        <begin position="513"/>
        <end position="560"/>
    </location>
</feature>
<keyword evidence="7 10" id="KW-0143">Chaperone</keyword>
<dbReference type="PANTHER" id="PTHR11073">
    <property type="entry name" value="CALRETICULIN AND CALNEXIN"/>
    <property type="match status" value="1"/>
</dbReference>
<keyword evidence="4 10" id="KW-0256">Endoplasmic reticulum</keyword>
<dbReference type="EMBL" id="CP119935">
    <property type="protein sequence ID" value="WFD02653.1"/>
    <property type="molecule type" value="Genomic_DNA"/>
</dbReference>
<feature type="region of interest" description="Disordered" evidence="11">
    <location>
        <begin position="229"/>
        <end position="310"/>
    </location>
</feature>
<dbReference type="SUPFAM" id="SSF49899">
    <property type="entry name" value="Concanavalin A-like lectins/glucanases"/>
    <property type="match status" value="2"/>
</dbReference>
<name>A0AAF0E3W1_9BASI</name>
<evidence type="ECO:0000256" key="11">
    <source>
        <dbReference type="SAM" id="MobiDB-lite"/>
    </source>
</evidence>
<dbReference type="PROSITE" id="PS00804">
    <property type="entry name" value="CALRETICULIN_2"/>
    <property type="match status" value="1"/>
</dbReference>
<evidence type="ECO:0000256" key="8">
    <source>
        <dbReference type="ARBA" id="ARBA00040224"/>
    </source>
</evidence>
<dbReference type="InterPro" id="IPR013320">
    <property type="entry name" value="ConA-like_dom_sf"/>
</dbReference>
<evidence type="ECO:0000313" key="12">
    <source>
        <dbReference type="EMBL" id="WFD02653.1"/>
    </source>
</evidence>
<feature type="transmembrane region" description="Helical" evidence="10">
    <location>
        <begin position="491"/>
        <end position="512"/>
    </location>
</feature>
<evidence type="ECO:0000256" key="9">
    <source>
        <dbReference type="PIRSR" id="PIRSR601580-3"/>
    </source>
</evidence>
<evidence type="ECO:0000256" key="6">
    <source>
        <dbReference type="ARBA" id="ARBA00023136"/>
    </source>
</evidence>
<keyword evidence="13" id="KW-1185">Reference proteome</keyword>
<dbReference type="GO" id="GO:0005789">
    <property type="term" value="C:endoplasmic reticulum membrane"/>
    <property type="evidence" value="ECO:0007669"/>
    <property type="project" value="UniProtKB-SubCell"/>
</dbReference>
<feature type="chain" id="PRO_5041778302" description="Calnexin" evidence="10">
    <location>
        <begin position="27"/>
        <end position="560"/>
    </location>
</feature>
<dbReference type="InterPro" id="IPR001580">
    <property type="entry name" value="Calret/calnex"/>
</dbReference>
<evidence type="ECO:0000256" key="1">
    <source>
        <dbReference type="ARBA" id="ARBA00004389"/>
    </source>
</evidence>
<gene>
    <name evidence="12" type="ORF">MOBT1_001334</name>
</gene>
<dbReference type="GO" id="GO:0005509">
    <property type="term" value="F:calcium ion binding"/>
    <property type="evidence" value="ECO:0007669"/>
    <property type="project" value="InterPro"/>
</dbReference>
<organism evidence="12 13">
    <name type="scientific">Malassezia obtusa</name>
    <dbReference type="NCBI Taxonomy" id="76774"/>
    <lineage>
        <taxon>Eukaryota</taxon>
        <taxon>Fungi</taxon>
        <taxon>Dikarya</taxon>
        <taxon>Basidiomycota</taxon>
        <taxon>Ustilaginomycotina</taxon>
        <taxon>Malasseziomycetes</taxon>
        <taxon>Malasseziales</taxon>
        <taxon>Malasseziaceae</taxon>
        <taxon>Malassezia</taxon>
    </lineage>
</organism>
<dbReference type="FunFam" id="2.10.250.10:FF:000001">
    <property type="entry name" value="Calnexin homolog"/>
    <property type="match status" value="1"/>
</dbReference>
<evidence type="ECO:0000256" key="7">
    <source>
        <dbReference type="ARBA" id="ARBA00023186"/>
    </source>
</evidence>
<dbReference type="InterPro" id="IPR009033">
    <property type="entry name" value="Calreticulin/calnexin_P_dom_sf"/>
</dbReference>
<evidence type="ECO:0000256" key="5">
    <source>
        <dbReference type="ARBA" id="ARBA00022989"/>
    </source>
</evidence>
<keyword evidence="6 10" id="KW-0472">Membrane</keyword>
<comment type="similarity">
    <text evidence="2 10">Belongs to the calreticulin family.</text>
</comment>
<proteinExistence type="inferred from homology"/>
<accession>A0AAF0E3W1</accession>
<dbReference type="FunFam" id="2.60.120.200:FF:000011">
    <property type="entry name" value="Probable calnexin"/>
    <property type="match status" value="1"/>
</dbReference>
<comment type="subcellular location">
    <subcellularLocation>
        <location evidence="1">Endoplasmic reticulum membrane</location>
        <topology evidence="1">Single-pass membrane protein</topology>
    </subcellularLocation>
</comment>
<feature type="disulfide bond" evidence="9">
    <location>
        <begin position="132"/>
        <end position="167"/>
    </location>
</feature>
<feature type="compositionally biased region" description="Basic and acidic residues" evidence="11">
    <location>
        <begin position="244"/>
        <end position="255"/>
    </location>
</feature>
<dbReference type="InterPro" id="IPR018124">
    <property type="entry name" value="Calret/calnex_CS"/>
</dbReference>
<evidence type="ECO:0000256" key="3">
    <source>
        <dbReference type="ARBA" id="ARBA00022692"/>
    </source>
</evidence>
<dbReference type="Proteomes" id="UP001214603">
    <property type="component" value="Chromosome 2"/>
</dbReference>
<dbReference type="Gene3D" id="2.10.250.10">
    <property type="entry name" value="Calreticulin/calnexin, P domain"/>
    <property type="match status" value="1"/>
</dbReference>
<dbReference type="SUPFAM" id="SSF63887">
    <property type="entry name" value="P-domain of calnexin/calreticulin"/>
    <property type="match status" value="1"/>
</dbReference>
<dbReference type="AlphaFoldDB" id="A0AAF0E3W1"/>
<dbReference type="Gene3D" id="2.60.120.200">
    <property type="match status" value="1"/>
</dbReference>
<evidence type="ECO:0000256" key="10">
    <source>
        <dbReference type="RuleBase" id="RU362126"/>
    </source>
</evidence>
<keyword evidence="5 10" id="KW-1133">Transmembrane helix</keyword>
<dbReference type="Pfam" id="PF00262">
    <property type="entry name" value="Calreticulin"/>
    <property type="match status" value="1"/>
</dbReference>
<dbReference type="GO" id="GO:0051082">
    <property type="term" value="F:unfolded protein binding"/>
    <property type="evidence" value="ECO:0007669"/>
    <property type="project" value="InterPro"/>
</dbReference>
<feature type="compositionally biased region" description="Basic and acidic residues" evidence="11">
    <location>
        <begin position="285"/>
        <end position="296"/>
    </location>
</feature>
<keyword evidence="3 10" id="KW-0812">Transmembrane</keyword>
<dbReference type="GO" id="GO:0036503">
    <property type="term" value="P:ERAD pathway"/>
    <property type="evidence" value="ECO:0007669"/>
    <property type="project" value="TreeGrafter"/>
</dbReference>
<dbReference type="PRINTS" id="PR00626">
    <property type="entry name" value="CALRETICULIN"/>
</dbReference>
<evidence type="ECO:0000256" key="2">
    <source>
        <dbReference type="ARBA" id="ARBA00010983"/>
    </source>
</evidence>
<sequence length="560" mass="62065">MKSIQGVTASAVALMALANAPAPVAAESKVSFVPTSIKGLFVEQFTPGWESRWAPSRSSKLQRGEEEFKYEGEWKVEEPLVFPGIKGDEGLVLKSKAKQHAISAKFDQPITFDGTKPFVLQYEVKMQNGLSCGGAYLKLLSAGDDAIHAEEFSDKTPYTIMFGPDRCGATNKVHFIFRHKNPLTGEFEEKHMTNLVNPRISKTSALYTLVVNPDNSFEVLVNDESRTNGTLFDSFQPPVNPPKMVDDPKDTKPADWVDEAEIADPDAKKPDDWDEDAPSMIPDTNAKKPTDWHEDQPQMIPDPTAEKPEEWDDEEDGEWIAPMVPNPVCEDASGCGPWSAPMVPNPNYKGKWSAPLIPNPAYKGPWAPRQIPNEAYYFDEHPNHFTPIAGIGFELWSMDNDILFDNIYIGNDPAEARAFAQETFHVKLPLEQNRETADLHNDPEFETGHRSLPNIVERTLYQIQRKTNVMVERLRYEPDKLRVLTQSYEIVGFWAAAVAVVLGLIGTLGSALGRRTPAPRPVAPSKKADTVAPVPVADSTAKASGVEPATKVTKRTAGQE</sequence>